<dbReference type="AlphaFoldDB" id="M4RWC1"/>
<dbReference type="PATRIC" id="fig|1129794.4.peg.4398"/>
<sequence>MGKSITGSIAEEEDFMQLNIILDNGDLSSGNFRRTPNGRYIFIIEE</sequence>
<accession>M4RWC1</accession>
<gene>
    <name evidence="1" type="ORF">C427_4417</name>
</gene>
<name>M4RWC1_9ALTE</name>
<organism evidence="1 2">
    <name type="scientific">Paraglaciecola psychrophila 170</name>
    <dbReference type="NCBI Taxonomy" id="1129794"/>
    <lineage>
        <taxon>Bacteria</taxon>
        <taxon>Pseudomonadati</taxon>
        <taxon>Pseudomonadota</taxon>
        <taxon>Gammaproteobacteria</taxon>
        <taxon>Alteromonadales</taxon>
        <taxon>Alteromonadaceae</taxon>
        <taxon>Paraglaciecola</taxon>
    </lineage>
</organism>
<dbReference type="HOGENOM" id="CLU_3186902_0_0_6"/>
<dbReference type="Proteomes" id="UP000011864">
    <property type="component" value="Chromosome"/>
</dbReference>
<protein>
    <submittedName>
        <fullName evidence="1">Prepilin-type N-terminal cleavage/methylation domain-containing protein</fullName>
    </submittedName>
</protein>
<dbReference type="KEGG" id="gps:C427_4417"/>
<evidence type="ECO:0000313" key="2">
    <source>
        <dbReference type="Proteomes" id="UP000011864"/>
    </source>
</evidence>
<keyword evidence="2" id="KW-1185">Reference proteome</keyword>
<reference evidence="1 2" key="1">
    <citation type="journal article" date="2013" name="Genome Announc.">
        <title>Complete Genome Sequence of Glaciecola psychrophila Strain 170T.</title>
        <authorList>
            <person name="Yin J."/>
            <person name="Chen J."/>
            <person name="Liu G."/>
            <person name="Yu Y."/>
            <person name="Song L."/>
            <person name="Wang X."/>
            <person name="Qu X."/>
        </authorList>
    </citation>
    <scope>NUCLEOTIDE SEQUENCE [LARGE SCALE GENOMIC DNA]</scope>
    <source>
        <strain evidence="1 2">170</strain>
    </source>
</reference>
<dbReference type="STRING" id="1129794.C427_4417"/>
<proteinExistence type="predicted"/>
<evidence type="ECO:0000313" key="1">
    <source>
        <dbReference type="EMBL" id="AGH46519.1"/>
    </source>
</evidence>
<dbReference type="EMBL" id="CP003837">
    <property type="protein sequence ID" value="AGH46519.1"/>
    <property type="molecule type" value="Genomic_DNA"/>
</dbReference>